<keyword evidence="5" id="KW-0507">mRNA processing</keyword>
<protein>
    <recommendedName>
        <fullName evidence="9">U5 small nuclear ribonucleoprotein TSSC4</fullName>
    </recommendedName>
</protein>
<feature type="region of interest" description="Disordered" evidence="11">
    <location>
        <begin position="208"/>
        <end position="270"/>
    </location>
</feature>
<dbReference type="AlphaFoldDB" id="A0A2N9E181"/>
<dbReference type="PANTHER" id="PTHR13445">
    <property type="entry name" value="TUMOR SUPPRESSING SUBTRANSFERABLE CANDIDATE 4 TSSC4"/>
    <property type="match status" value="1"/>
</dbReference>
<dbReference type="GO" id="GO:0006397">
    <property type="term" value="P:mRNA processing"/>
    <property type="evidence" value="ECO:0007669"/>
    <property type="project" value="UniProtKB-KW"/>
</dbReference>
<dbReference type="GO" id="GO:0005737">
    <property type="term" value="C:cytoplasm"/>
    <property type="evidence" value="ECO:0007669"/>
    <property type="project" value="UniProtKB-SubCell"/>
</dbReference>
<feature type="region of interest" description="Disordered" evidence="11">
    <location>
        <begin position="400"/>
        <end position="434"/>
    </location>
</feature>
<evidence type="ECO:0000313" key="12">
    <source>
        <dbReference type="EMBL" id="SPC72447.1"/>
    </source>
</evidence>
<dbReference type="InterPro" id="IPR029338">
    <property type="entry name" value="TSSC4"/>
</dbReference>
<evidence type="ECO:0000256" key="3">
    <source>
        <dbReference type="ARBA" id="ARBA00010362"/>
    </source>
</evidence>
<comment type="similarity">
    <text evidence="3">Belongs to the TSSC4 family.</text>
</comment>
<dbReference type="EMBL" id="OIVN01000006">
    <property type="protein sequence ID" value="SPC72447.1"/>
    <property type="molecule type" value="Genomic_DNA"/>
</dbReference>
<evidence type="ECO:0000256" key="10">
    <source>
        <dbReference type="ARBA" id="ARBA00045970"/>
    </source>
</evidence>
<feature type="compositionally biased region" description="Basic and acidic residues" evidence="11">
    <location>
        <begin position="208"/>
        <end position="256"/>
    </location>
</feature>
<keyword evidence="4" id="KW-0963">Cytoplasm</keyword>
<feature type="compositionally biased region" description="Basic and acidic residues" evidence="11">
    <location>
        <begin position="425"/>
        <end position="434"/>
    </location>
</feature>
<evidence type="ECO:0000256" key="2">
    <source>
        <dbReference type="ARBA" id="ARBA00004496"/>
    </source>
</evidence>
<feature type="region of interest" description="Disordered" evidence="11">
    <location>
        <begin position="17"/>
        <end position="120"/>
    </location>
</feature>
<name>A0A2N9E181_FAGSY</name>
<sequence>MEDSFKVRVDKIFGSLASSSSSASSAITTTTPSSSLWSLTDEEIERREWIRDKTIPEPESESGPESLLKEMGLPEKEEKSLVGLRDELEKDLEDLEEEDDVDDEPGSNKPDDYNDEEWKIKSSIGRDCTLDYEEEEDEYDKLAVGREKPEDRFYLKGVNDYGIDVDSCNELPGSIEEVVRDPRANHLAAKIRLKEDAEAAQKIDSLRVSEKDAPAGEHEINTFEDGVKPRSILKRKDGQSDSKSEKRVRFEPECKDNCSGGSEGDVDVPMDTSSVENAVVSNEANFSSAVPDYVRNPSKYTHYTFDSSDMDEQSNKQAYMDFLKLMNRSNTMQSQPEDASNDLPSVTFIPKKKIGDTVMVDSTTVSKQNQDVGKEFMHRKGLPVGIAVGDVEDSDVCAMEEDEMKPVADGRNSSQRLGRKYRMKSRVESDEPNV</sequence>
<comment type="function">
    <text evidence="10">Protein associated with the U5 snRNP, during its maturation and its post-splicing recycling and which is required for spliceosomal tri-snRNP complex assembly in the nucleus. Has a molecular sequestering activity and transiently hinders SNRNP200 binding sites for constitutive splicing factors that intervene later during the assembly of the spliceosome and splicing. Together with its molecular sequestering activity, may also function as a molecular adapter and placeholder, coordinating the assembly of the U5 snRNP and its association with the U4/U6 di-snRNP.</text>
</comment>
<evidence type="ECO:0000256" key="11">
    <source>
        <dbReference type="SAM" id="MobiDB-lite"/>
    </source>
</evidence>
<keyword evidence="8" id="KW-0539">Nucleus</keyword>
<accession>A0A2N9E181</accession>
<evidence type="ECO:0000256" key="8">
    <source>
        <dbReference type="ARBA" id="ARBA00023242"/>
    </source>
</evidence>
<dbReference type="Pfam" id="PF15264">
    <property type="entry name" value="TSSC4"/>
    <property type="match status" value="1"/>
</dbReference>
<evidence type="ECO:0000256" key="5">
    <source>
        <dbReference type="ARBA" id="ARBA00022664"/>
    </source>
</evidence>
<evidence type="ECO:0000256" key="6">
    <source>
        <dbReference type="ARBA" id="ARBA00022728"/>
    </source>
</evidence>
<evidence type="ECO:0000256" key="7">
    <source>
        <dbReference type="ARBA" id="ARBA00023187"/>
    </source>
</evidence>
<feature type="compositionally biased region" description="Low complexity" evidence="11">
    <location>
        <begin position="17"/>
        <end position="39"/>
    </location>
</feature>
<dbReference type="GO" id="GO:0005681">
    <property type="term" value="C:spliceosomal complex"/>
    <property type="evidence" value="ECO:0007669"/>
    <property type="project" value="UniProtKB-KW"/>
</dbReference>
<comment type="subcellular location">
    <subcellularLocation>
        <location evidence="2">Cytoplasm</location>
    </subcellularLocation>
    <subcellularLocation>
        <location evidence="1">Nucleus</location>
    </subcellularLocation>
</comment>
<dbReference type="PANTHER" id="PTHR13445:SF3">
    <property type="entry name" value="U5 SMALL NUCLEAR RIBONUCLEOPROTEIN TSSC4"/>
    <property type="match status" value="1"/>
</dbReference>
<keyword evidence="6" id="KW-0747">Spliceosome</keyword>
<feature type="compositionally biased region" description="Acidic residues" evidence="11">
    <location>
        <begin position="89"/>
        <end position="105"/>
    </location>
</feature>
<proteinExistence type="inferred from homology"/>
<feature type="compositionally biased region" description="Basic and acidic residues" evidence="11">
    <location>
        <begin position="72"/>
        <end position="88"/>
    </location>
</feature>
<organism evidence="12">
    <name type="scientific">Fagus sylvatica</name>
    <name type="common">Beechnut</name>
    <dbReference type="NCBI Taxonomy" id="28930"/>
    <lineage>
        <taxon>Eukaryota</taxon>
        <taxon>Viridiplantae</taxon>
        <taxon>Streptophyta</taxon>
        <taxon>Embryophyta</taxon>
        <taxon>Tracheophyta</taxon>
        <taxon>Spermatophyta</taxon>
        <taxon>Magnoliopsida</taxon>
        <taxon>eudicotyledons</taxon>
        <taxon>Gunneridae</taxon>
        <taxon>Pentapetalae</taxon>
        <taxon>rosids</taxon>
        <taxon>fabids</taxon>
        <taxon>Fagales</taxon>
        <taxon>Fagaceae</taxon>
        <taxon>Fagus</taxon>
    </lineage>
</organism>
<evidence type="ECO:0000256" key="4">
    <source>
        <dbReference type="ARBA" id="ARBA00022490"/>
    </source>
</evidence>
<keyword evidence="7" id="KW-0508">mRNA splicing</keyword>
<evidence type="ECO:0000256" key="1">
    <source>
        <dbReference type="ARBA" id="ARBA00004123"/>
    </source>
</evidence>
<dbReference type="GO" id="GO:0008380">
    <property type="term" value="P:RNA splicing"/>
    <property type="evidence" value="ECO:0007669"/>
    <property type="project" value="UniProtKB-KW"/>
</dbReference>
<gene>
    <name evidence="12" type="ORF">FSB_LOCUS329</name>
</gene>
<feature type="compositionally biased region" description="Basic and acidic residues" evidence="11">
    <location>
        <begin position="44"/>
        <end position="56"/>
    </location>
</feature>
<feature type="compositionally biased region" description="Basic and acidic residues" evidence="11">
    <location>
        <begin position="109"/>
        <end position="120"/>
    </location>
</feature>
<reference evidence="12" key="1">
    <citation type="submission" date="2018-02" db="EMBL/GenBank/DDBJ databases">
        <authorList>
            <person name="Cohen D.B."/>
            <person name="Kent A.D."/>
        </authorList>
    </citation>
    <scope>NUCLEOTIDE SEQUENCE</scope>
</reference>
<evidence type="ECO:0000256" key="9">
    <source>
        <dbReference type="ARBA" id="ARBA00035304"/>
    </source>
</evidence>